<feature type="repeat" description="NHL" evidence="2">
    <location>
        <begin position="152"/>
        <end position="189"/>
    </location>
</feature>
<dbReference type="EMBL" id="CAJNOK010003837">
    <property type="protein sequence ID" value="CAF0916500.1"/>
    <property type="molecule type" value="Genomic_DNA"/>
</dbReference>
<dbReference type="GO" id="GO:0008270">
    <property type="term" value="F:zinc ion binding"/>
    <property type="evidence" value="ECO:0007669"/>
    <property type="project" value="UniProtKB-KW"/>
</dbReference>
<protein>
    <submittedName>
        <fullName evidence="4">Uncharacterized protein</fullName>
    </submittedName>
</protein>
<dbReference type="CDD" id="cd05819">
    <property type="entry name" value="NHL"/>
    <property type="match status" value="1"/>
</dbReference>
<name>A0A8S2HX28_9BILA</name>
<reference evidence="4" key="1">
    <citation type="submission" date="2021-02" db="EMBL/GenBank/DDBJ databases">
        <authorList>
            <person name="Nowell W R."/>
        </authorList>
    </citation>
    <scope>NUCLEOTIDE SEQUENCE</scope>
</reference>
<comment type="caution">
    <text evidence="4">The sequence shown here is derived from an EMBL/GenBank/DDBJ whole genome shotgun (WGS) entry which is preliminary data.</text>
</comment>
<dbReference type="Proteomes" id="UP000677228">
    <property type="component" value="Unassembled WGS sequence"/>
</dbReference>
<proteinExistence type="predicted"/>
<dbReference type="InterPro" id="IPR050952">
    <property type="entry name" value="TRIM-NHL_E3_ligases"/>
</dbReference>
<gene>
    <name evidence="3" type="ORF">OVA965_LOCUS10395</name>
    <name evidence="4" type="ORF">TMI583_LOCUS10391</name>
</gene>
<evidence type="ECO:0000313" key="4">
    <source>
        <dbReference type="EMBL" id="CAF3694590.1"/>
    </source>
</evidence>
<dbReference type="AlphaFoldDB" id="A0A8S2HX28"/>
<dbReference type="EMBL" id="CAJOBA010003838">
    <property type="protein sequence ID" value="CAF3694590.1"/>
    <property type="molecule type" value="Genomic_DNA"/>
</dbReference>
<dbReference type="Pfam" id="PF01436">
    <property type="entry name" value="NHL"/>
    <property type="match status" value="2"/>
</dbReference>
<evidence type="ECO:0000256" key="2">
    <source>
        <dbReference type="PROSITE-ProRule" id="PRU00504"/>
    </source>
</evidence>
<organism evidence="4 5">
    <name type="scientific">Didymodactylos carnosus</name>
    <dbReference type="NCBI Taxonomy" id="1234261"/>
    <lineage>
        <taxon>Eukaryota</taxon>
        <taxon>Metazoa</taxon>
        <taxon>Spiralia</taxon>
        <taxon>Gnathifera</taxon>
        <taxon>Rotifera</taxon>
        <taxon>Eurotatoria</taxon>
        <taxon>Bdelloidea</taxon>
        <taxon>Philodinida</taxon>
        <taxon>Philodinidae</taxon>
        <taxon>Didymodactylos</taxon>
    </lineage>
</organism>
<dbReference type="SUPFAM" id="SSF101898">
    <property type="entry name" value="NHL repeat"/>
    <property type="match status" value="1"/>
</dbReference>
<dbReference type="PANTHER" id="PTHR24104">
    <property type="entry name" value="E3 UBIQUITIN-PROTEIN LIGASE NHLRC1-RELATED"/>
    <property type="match status" value="1"/>
</dbReference>
<dbReference type="InterPro" id="IPR011042">
    <property type="entry name" value="6-blade_b-propeller_TolB-like"/>
</dbReference>
<evidence type="ECO:0000313" key="3">
    <source>
        <dbReference type="EMBL" id="CAF0916500.1"/>
    </source>
</evidence>
<dbReference type="InterPro" id="IPR001258">
    <property type="entry name" value="NHL_repeat"/>
</dbReference>
<keyword evidence="1" id="KW-0677">Repeat</keyword>
<evidence type="ECO:0000313" key="5">
    <source>
        <dbReference type="Proteomes" id="UP000682733"/>
    </source>
</evidence>
<accession>A0A8S2HX28</accession>
<dbReference type="PANTHER" id="PTHR24104:SF25">
    <property type="entry name" value="PROTEIN LIN-41"/>
    <property type="match status" value="1"/>
</dbReference>
<sequence>MWNPIPRIVAGGNGIGQNQNQLSDLVLDIDIDQNQTLYIVDTKNSRVLKWSIESLYGLFLNAGLLTPRAIFVTSDGYMFVASFNTVYKWFIDTAMNTERMKVFATLNGADYQDLFVHSSGSVYASDTNNHQVICWDPKTFMFPKVVAGGKGKGSALNQLNSPAAIYVDSNATVYIADEGNNRIVKWRNDATKGEMVLGSTRDLKGNETLQTPSSLTIDRYGNLYVGDATRIQKFKPEDKCGQLIFDGKGDSSQITRLVRPLGLRYDANGNLYVADSRNAQILKFFCIQ</sequence>
<dbReference type="Proteomes" id="UP000682733">
    <property type="component" value="Unassembled WGS sequence"/>
</dbReference>
<dbReference type="Gene3D" id="2.120.10.30">
    <property type="entry name" value="TolB, C-terminal domain"/>
    <property type="match status" value="1"/>
</dbReference>
<dbReference type="PROSITE" id="PS51125">
    <property type="entry name" value="NHL"/>
    <property type="match status" value="1"/>
</dbReference>
<evidence type="ECO:0000256" key="1">
    <source>
        <dbReference type="ARBA" id="ARBA00022737"/>
    </source>
</evidence>